<dbReference type="SFLD" id="SFLDG01082">
    <property type="entry name" value="B12-binding_domain_containing"/>
    <property type="match status" value="1"/>
</dbReference>
<dbReference type="SFLD" id="SFLDG01061">
    <property type="entry name" value="methylthiotransferase"/>
    <property type="match status" value="1"/>
</dbReference>
<dbReference type="SMART" id="SM00729">
    <property type="entry name" value="Elp3"/>
    <property type="match status" value="1"/>
</dbReference>
<dbReference type="Pfam" id="PF04055">
    <property type="entry name" value="Radical_SAM"/>
    <property type="match status" value="1"/>
</dbReference>
<dbReference type="NCBIfam" id="TIGR01574">
    <property type="entry name" value="miaB-methiolase"/>
    <property type="match status" value="1"/>
</dbReference>
<dbReference type="CDD" id="cd01335">
    <property type="entry name" value="Radical_SAM"/>
    <property type="match status" value="1"/>
</dbReference>
<gene>
    <name evidence="11" type="ORF">GBAR_LOCUS13399</name>
</gene>
<sequence length="431" mass="48166">MNVSDSELMAGILTRSGHQTVPHLDDADVVLVNTCAIRENAETKVINRLKHLHHRKRRHPELIIGVCGCMAQHLRDRLLDAAPYVDLVMGPDAYRDLPVALDSLARGVESHVSLTDRDPFVGLRLDKNEDYADIAPIRKEGIRAWLTIQRGCDKMCTFCIVPFVRGRERSLPLKLLVEDVEKLVDQGFKEVVLLGQTVNSYHNDRADFGDLLYAVGEVNGLERVRFTSPHPADATDSMIDAMANSPTVCKHLHLPLQSGSTEVLERMHRTYTAEAYRTLVSKLRERVPDISLTTDIIVGFCGETDAEFMETYQMMADIRYDSAFMFKYSEREGTLAHKALPDDVAETVKGERLKQIIELQENISADINNAAVGGTVAVLVEGESRRDADRYYGKTDGFKTTVFPKADSHIGEIVNVRVHSTTAHTLIGQKV</sequence>
<dbReference type="PROSITE" id="PS51449">
    <property type="entry name" value="MTTASE_N"/>
    <property type="match status" value="1"/>
</dbReference>
<dbReference type="Proteomes" id="UP001174909">
    <property type="component" value="Unassembled WGS sequence"/>
</dbReference>
<comment type="caution">
    <text evidence="11">The sequence shown here is derived from an EMBL/GenBank/DDBJ whole genome shotgun (WGS) entry which is preliminary data.</text>
</comment>
<comment type="cofactor">
    <cofactor evidence="1">
        <name>[4Fe-4S] cluster</name>
        <dbReference type="ChEBI" id="CHEBI:49883"/>
    </cofactor>
</comment>
<evidence type="ECO:0000259" key="9">
    <source>
        <dbReference type="PROSITE" id="PS51449"/>
    </source>
</evidence>
<dbReference type="Pfam" id="PF00919">
    <property type="entry name" value="UPF0004"/>
    <property type="match status" value="1"/>
</dbReference>
<proteinExistence type="inferred from homology"/>
<keyword evidence="7" id="KW-0411">Iron-sulfur</keyword>
<evidence type="ECO:0000259" key="10">
    <source>
        <dbReference type="PROSITE" id="PS51918"/>
    </source>
</evidence>
<reference evidence="11" key="1">
    <citation type="submission" date="2023-03" db="EMBL/GenBank/DDBJ databases">
        <authorList>
            <person name="Steffen K."/>
            <person name="Cardenas P."/>
        </authorList>
    </citation>
    <scope>NUCLEOTIDE SEQUENCE</scope>
</reference>
<keyword evidence="6" id="KW-0408">Iron</keyword>
<dbReference type="InterPro" id="IPR058240">
    <property type="entry name" value="rSAM_sf"/>
</dbReference>
<dbReference type="AlphaFoldDB" id="A0AA35S442"/>
<dbReference type="PANTHER" id="PTHR43020:SF2">
    <property type="entry name" value="MITOCHONDRIAL TRNA METHYLTHIOTRANSFERASE CDK5RAP1"/>
    <property type="match status" value="1"/>
</dbReference>
<dbReference type="PROSITE" id="PS50926">
    <property type="entry name" value="TRAM"/>
    <property type="match status" value="1"/>
</dbReference>
<dbReference type="PROSITE" id="PS01278">
    <property type="entry name" value="MTTASE_RADICAL"/>
    <property type="match status" value="1"/>
</dbReference>
<dbReference type="GO" id="GO:0051539">
    <property type="term" value="F:4 iron, 4 sulfur cluster binding"/>
    <property type="evidence" value="ECO:0007669"/>
    <property type="project" value="UniProtKB-KW"/>
</dbReference>
<evidence type="ECO:0000313" key="12">
    <source>
        <dbReference type="Proteomes" id="UP001174909"/>
    </source>
</evidence>
<evidence type="ECO:0000256" key="2">
    <source>
        <dbReference type="ARBA" id="ARBA00009815"/>
    </source>
</evidence>
<dbReference type="InterPro" id="IPR002792">
    <property type="entry name" value="TRAM_dom"/>
</dbReference>
<dbReference type="GO" id="GO:0046872">
    <property type="term" value="F:metal ion binding"/>
    <property type="evidence" value="ECO:0007669"/>
    <property type="project" value="UniProtKB-KW"/>
</dbReference>
<dbReference type="Gene3D" id="3.40.50.12160">
    <property type="entry name" value="Methylthiotransferase, N-terminal domain"/>
    <property type="match status" value="1"/>
</dbReference>
<feature type="domain" description="Radical SAM core" evidence="10">
    <location>
        <begin position="138"/>
        <end position="366"/>
    </location>
</feature>
<evidence type="ECO:0000259" key="8">
    <source>
        <dbReference type="PROSITE" id="PS50926"/>
    </source>
</evidence>
<dbReference type="InterPro" id="IPR038135">
    <property type="entry name" value="Methylthiotransferase_N_sf"/>
</dbReference>
<keyword evidence="12" id="KW-1185">Reference proteome</keyword>
<organism evidence="11 12">
    <name type="scientific">Geodia barretti</name>
    <name type="common">Barrett's horny sponge</name>
    <dbReference type="NCBI Taxonomy" id="519541"/>
    <lineage>
        <taxon>Eukaryota</taxon>
        <taxon>Metazoa</taxon>
        <taxon>Porifera</taxon>
        <taxon>Demospongiae</taxon>
        <taxon>Heteroscleromorpha</taxon>
        <taxon>Tetractinellida</taxon>
        <taxon>Astrophorina</taxon>
        <taxon>Geodiidae</taxon>
        <taxon>Geodia</taxon>
    </lineage>
</organism>
<dbReference type="NCBIfam" id="TIGR00089">
    <property type="entry name" value="MiaB/RimO family radical SAM methylthiotransferase"/>
    <property type="match status" value="1"/>
</dbReference>
<dbReference type="SUPFAM" id="SSF102114">
    <property type="entry name" value="Radical SAM enzymes"/>
    <property type="match status" value="1"/>
</dbReference>
<dbReference type="FunFam" id="3.40.50.12160:FF:000003">
    <property type="entry name" value="CDK5 regulatory subunit-associated protein 1"/>
    <property type="match status" value="1"/>
</dbReference>
<dbReference type="FunFam" id="3.80.30.20:FF:000001">
    <property type="entry name" value="tRNA-2-methylthio-N(6)-dimethylallyladenosine synthase 2"/>
    <property type="match status" value="1"/>
</dbReference>
<dbReference type="InterPro" id="IPR006638">
    <property type="entry name" value="Elp3/MiaA/NifB-like_rSAM"/>
</dbReference>
<dbReference type="EMBL" id="CASHTH010001982">
    <property type="protein sequence ID" value="CAI8022889.1"/>
    <property type="molecule type" value="Genomic_DNA"/>
</dbReference>
<protein>
    <submittedName>
        <fullName evidence="11">tRNA-2-methylthio-N(6)-dimethylallyladenosine synthase</fullName>
    </submittedName>
</protein>
<evidence type="ECO:0000256" key="7">
    <source>
        <dbReference type="ARBA" id="ARBA00023014"/>
    </source>
</evidence>
<dbReference type="PANTHER" id="PTHR43020">
    <property type="entry name" value="CDK5 REGULATORY SUBUNIT-ASSOCIATED PROTEIN 1"/>
    <property type="match status" value="1"/>
</dbReference>
<keyword evidence="4" id="KW-0949">S-adenosyl-L-methionine</keyword>
<dbReference type="InterPro" id="IPR005839">
    <property type="entry name" value="Methylthiotransferase"/>
</dbReference>
<keyword evidence="5" id="KW-0479">Metal-binding</keyword>
<dbReference type="GO" id="GO:0005829">
    <property type="term" value="C:cytosol"/>
    <property type="evidence" value="ECO:0007669"/>
    <property type="project" value="TreeGrafter"/>
</dbReference>
<evidence type="ECO:0000256" key="3">
    <source>
        <dbReference type="ARBA" id="ARBA00022485"/>
    </source>
</evidence>
<dbReference type="InterPro" id="IPR006463">
    <property type="entry name" value="MiaB_methiolase"/>
</dbReference>
<evidence type="ECO:0000313" key="11">
    <source>
        <dbReference type="EMBL" id="CAI8022889.1"/>
    </source>
</evidence>
<accession>A0AA35S442</accession>
<keyword evidence="3" id="KW-0004">4Fe-4S</keyword>
<evidence type="ECO:0000256" key="1">
    <source>
        <dbReference type="ARBA" id="ARBA00001966"/>
    </source>
</evidence>
<name>A0AA35S442_GEOBA</name>
<dbReference type="Gene3D" id="3.80.30.20">
    <property type="entry name" value="tm_1862 like domain"/>
    <property type="match status" value="1"/>
</dbReference>
<feature type="domain" description="TRAM" evidence="8">
    <location>
        <begin position="369"/>
        <end position="431"/>
    </location>
</feature>
<dbReference type="InterPro" id="IPR023404">
    <property type="entry name" value="rSAM_horseshoe"/>
</dbReference>
<dbReference type="InterPro" id="IPR007197">
    <property type="entry name" value="rSAM"/>
</dbReference>
<comment type="similarity">
    <text evidence="2">Belongs to the methylthiotransferase family. MiaB subfamily.</text>
</comment>
<dbReference type="InterPro" id="IPR013848">
    <property type="entry name" value="Methylthiotransferase_N"/>
</dbReference>
<dbReference type="GO" id="GO:0035597">
    <property type="term" value="F:tRNA-2-methylthio-N(6)-dimethylallyladenosine(37) synthase activity"/>
    <property type="evidence" value="ECO:0007669"/>
    <property type="project" value="TreeGrafter"/>
</dbReference>
<evidence type="ECO:0000256" key="6">
    <source>
        <dbReference type="ARBA" id="ARBA00023004"/>
    </source>
</evidence>
<evidence type="ECO:0000256" key="5">
    <source>
        <dbReference type="ARBA" id="ARBA00022723"/>
    </source>
</evidence>
<dbReference type="HAMAP" id="MF_01864">
    <property type="entry name" value="tRNA_metthiotr_MiaB"/>
    <property type="match status" value="1"/>
</dbReference>
<dbReference type="InterPro" id="IPR020612">
    <property type="entry name" value="Methylthiotransferase_CS"/>
</dbReference>
<dbReference type="PROSITE" id="PS51918">
    <property type="entry name" value="RADICAL_SAM"/>
    <property type="match status" value="1"/>
</dbReference>
<dbReference type="SFLD" id="SFLDS00029">
    <property type="entry name" value="Radical_SAM"/>
    <property type="match status" value="1"/>
</dbReference>
<evidence type="ECO:0000256" key="4">
    <source>
        <dbReference type="ARBA" id="ARBA00022691"/>
    </source>
</evidence>
<feature type="domain" description="MTTase N-terminal" evidence="9">
    <location>
        <begin position="1"/>
        <end position="106"/>
    </location>
</feature>
<dbReference type="Pfam" id="PF01938">
    <property type="entry name" value="TRAM"/>
    <property type="match status" value="1"/>
</dbReference>